<gene>
    <name evidence="2" type="ORF">IEQ34_010593</name>
</gene>
<organism evidence="2 3">
    <name type="scientific">Dendrobium chrysotoxum</name>
    <name type="common">Orchid</name>
    <dbReference type="NCBI Taxonomy" id="161865"/>
    <lineage>
        <taxon>Eukaryota</taxon>
        <taxon>Viridiplantae</taxon>
        <taxon>Streptophyta</taxon>
        <taxon>Embryophyta</taxon>
        <taxon>Tracheophyta</taxon>
        <taxon>Spermatophyta</taxon>
        <taxon>Magnoliopsida</taxon>
        <taxon>Liliopsida</taxon>
        <taxon>Asparagales</taxon>
        <taxon>Orchidaceae</taxon>
        <taxon>Epidendroideae</taxon>
        <taxon>Malaxideae</taxon>
        <taxon>Dendrobiinae</taxon>
        <taxon>Dendrobium</taxon>
    </lineage>
</organism>
<evidence type="ECO:0000313" key="3">
    <source>
        <dbReference type="Proteomes" id="UP000775213"/>
    </source>
</evidence>
<evidence type="ECO:0000313" key="2">
    <source>
        <dbReference type="EMBL" id="KAH0459930.1"/>
    </source>
</evidence>
<proteinExistence type="predicted"/>
<dbReference type="EMBL" id="JAGFBR010000010">
    <property type="protein sequence ID" value="KAH0459930.1"/>
    <property type="molecule type" value="Genomic_DNA"/>
</dbReference>
<dbReference type="InterPro" id="IPR039620">
    <property type="entry name" value="BKI1/MAKR1/3/4"/>
</dbReference>
<dbReference type="PANTHER" id="PTHR33312">
    <property type="entry name" value="MEMBRANE-ASSOCIATED KINASE REGULATOR 4-RELATED"/>
    <property type="match status" value="1"/>
</dbReference>
<dbReference type="GO" id="GO:0005886">
    <property type="term" value="C:plasma membrane"/>
    <property type="evidence" value="ECO:0007669"/>
    <property type="project" value="InterPro"/>
</dbReference>
<feature type="compositionally biased region" description="Pro residues" evidence="1">
    <location>
        <begin position="33"/>
        <end position="46"/>
    </location>
</feature>
<keyword evidence="3" id="KW-1185">Reference proteome</keyword>
<accession>A0AAV7GDS9</accession>
<feature type="compositionally biased region" description="Low complexity" evidence="1">
    <location>
        <begin position="18"/>
        <end position="32"/>
    </location>
</feature>
<evidence type="ECO:0000256" key="1">
    <source>
        <dbReference type="SAM" id="MobiDB-lite"/>
    </source>
</evidence>
<dbReference type="Proteomes" id="UP000775213">
    <property type="component" value="Unassembled WGS sequence"/>
</dbReference>
<sequence>MEPLTPMTMENTKEAAKSETAPTSPSAAAESPPWSPPPPRPPPPSPSLSSSPSHEFSFTISFHAPKTFSGTTSAAAAAVKLSKSSSSLLDFDLSPADDIFFNGHLLPLHFVSHRPSDISIDNADFHPPSQIGTEYVEASNTAAAVSTSDYNGRSISKSFPVIWLRKWLRGNDGGEDRDEEKQRKRTIKKKVFDFALLWKKYTSLVESFHFLKYWKEKREIRRSSQFSFSGDGRLRGWHWQGGLSAPASIRTSPANSGLLGTPPTTNFSSEELQNAIQAAIVHCKNSIAVEDD</sequence>
<dbReference type="PANTHER" id="PTHR33312:SF19">
    <property type="entry name" value="BRI1 KINASE INHIBITOR 1"/>
    <property type="match status" value="1"/>
</dbReference>
<name>A0AAV7GDS9_DENCH</name>
<dbReference type="GO" id="GO:0019210">
    <property type="term" value="F:kinase inhibitor activity"/>
    <property type="evidence" value="ECO:0007669"/>
    <property type="project" value="InterPro"/>
</dbReference>
<reference evidence="2 3" key="1">
    <citation type="journal article" date="2021" name="Hortic Res">
        <title>Chromosome-scale assembly of the Dendrobium chrysotoxum genome enhances the understanding of orchid evolution.</title>
        <authorList>
            <person name="Zhang Y."/>
            <person name="Zhang G.Q."/>
            <person name="Zhang D."/>
            <person name="Liu X.D."/>
            <person name="Xu X.Y."/>
            <person name="Sun W.H."/>
            <person name="Yu X."/>
            <person name="Zhu X."/>
            <person name="Wang Z.W."/>
            <person name="Zhao X."/>
            <person name="Zhong W.Y."/>
            <person name="Chen H."/>
            <person name="Yin W.L."/>
            <person name="Huang T."/>
            <person name="Niu S.C."/>
            <person name="Liu Z.J."/>
        </authorList>
    </citation>
    <scope>NUCLEOTIDE SEQUENCE [LARGE SCALE GENOMIC DNA]</scope>
    <source>
        <strain evidence="2">Lindl</strain>
    </source>
</reference>
<feature type="region of interest" description="Disordered" evidence="1">
    <location>
        <begin position="1"/>
        <end position="52"/>
    </location>
</feature>
<dbReference type="AlphaFoldDB" id="A0AAV7GDS9"/>
<comment type="caution">
    <text evidence="2">The sequence shown here is derived from an EMBL/GenBank/DDBJ whole genome shotgun (WGS) entry which is preliminary data.</text>
</comment>
<protein>
    <submittedName>
        <fullName evidence="2">Uncharacterized protein</fullName>
    </submittedName>
</protein>